<dbReference type="Proteomes" id="UP001195914">
    <property type="component" value="Unassembled WGS sequence"/>
</dbReference>
<evidence type="ECO:0000313" key="2">
    <source>
        <dbReference type="EMBL" id="KAK1939533.1"/>
    </source>
</evidence>
<name>A0AAD9LK06_BABDI</name>
<comment type="caution">
    <text evidence="2">The sequence shown here is derived from an EMBL/GenBank/DDBJ whole genome shotgun (WGS) entry which is preliminary data.</text>
</comment>
<dbReference type="EMBL" id="JAHBMH010000007">
    <property type="protein sequence ID" value="KAK1939533.1"/>
    <property type="molecule type" value="Genomic_DNA"/>
</dbReference>
<feature type="chain" id="PRO_5042230449" evidence="1">
    <location>
        <begin position="23"/>
        <end position="214"/>
    </location>
</feature>
<organism evidence="2 3">
    <name type="scientific">Babesia divergens</name>
    <dbReference type="NCBI Taxonomy" id="32595"/>
    <lineage>
        <taxon>Eukaryota</taxon>
        <taxon>Sar</taxon>
        <taxon>Alveolata</taxon>
        <taxon>Apicomplexa</taxon>
        <taxon>Aconoidasida</taxon>
        <taxon>Piroplasmida</taxon>
        <taxon>Babesiidae</taxon>
        <taxon>Babesia</taxon>
    </lineage>
</organism>
<accession>A0AAD9LK06</accession>
<feature type="signal peptide" evidence="1">
    <location>
        <begin position="1"/>
        <end position="22"/>
    </location>
</feature>
<keyword evidence="3" id="KW-1185">Reference proteome</keyword>
<evidence type="ECO:0000256" key="1">
    <source>
        <dbReference type="SAM" id="SignalP"/>
    </source>
</evidence>
<dbReference type="PROSITE" id="PS51257">
    <property type="entry name" value="PROKAR_LIPOPROTEIN"/>
    <property type="match status" value="1"/>
</dbReference>
<protein>
    <submittedName>
        <fullName evidence="2">Uncharacterized protein</fullName>
    </submittedName>
</protein>
<keyword evidence="1" id="KW-0732">Signal</keyword>
<reference evidence="2" key="1">
    <citation type="journal article" date="2014" name="Nucleic Acids Res.">
        <title>The evolutionary dynamics of variant antigen genes in Babesia reveal a history of genomic innovation underlying host-parasite interaction.</title>
        <authorList>
            <person name="Jackson A.P."/>
            <person name="Otto T.D."/>
            <person name="Darby A."/>
            <person name="Ramaprasad A."/>
            <person name="Xia D."/>
            <person name="Echaide I.E."/>
            <person name="Farber M."/>
            <person name="Gahlot S."/>
            <person name="Gamble J."/>
            <person name="Gupta D."/>
            <person name="Gupta Y."/>
            <person name="Jackson L."/>
            <person name="Malandrin L."/>
            <person name="Malas T.B."/>
            <person name="Moussa E."/>
            <person name="Nair M."/>
            <person name="Reid A.J."/>
            <person name="Sanders M."/>
            <person name="Sharma J."/>
            <person name="Tracey A."/>
            <person name="Quail M.A."/>
            <person name="Weir W."/>
            <person name="Wastling J.M."/>
            <person name="Hall N."/>
            <person name="Willadsen P."/>
            <person name="Lingelbach K."/>
            <person name="Shiels B."/>
            <person name="Tait A."/>
            <person name="Berriman M."/>
            <person name="Allred D.R."/>
            <person name="Pain A."/>
        </authorList>
    </citation>
    <scope>NUCLEOTIDE SEQUENCE</scope>
    <source>
        <strain evidence="2">1802A</strain>
    </source>
</reference>
<dbReference type="AlphaFoldDB" id="A0AAD9LK06"/>
<reference evidence="2" key="2">
    <citation type="submission" date="2021-05" db="EMBL/GenBank/DDBJ databases">
        <authorList>
            <person name="Pain A."/>
        </authorList>
    </citation>
    <scope>NUCLEOTIDE SEQUENCE</scope>
    <source>
        <strain evidence="2">1802A</strain>
    </source>
</reference>
<dbReference type="SUPFAM" id="SSF52833">
    <property type="entry name" value="Thioredoxin-like"/>
    <property type="match status" value="1"/>
</dbReference>
<proteinExistence type="predicted"/>
<evidence type="ECO:0000313" key="3">
    <source>
        <dbReference type="Proteomes" id="UP001195914"/>
    </source>
</evidence>
<sequence>MRFISWNALFLVIACIHVAGIGHNYKGSSTNTTPGIRWKNPQTQPFQCGALAFARKKHKYPHLLAFHKKDCEFCEDMEPLILRANKECDVHIERLDVGYNHNYALMLKLDKRAKCGGLPFYYNLLTHRHICGATTYQNLVAWATGKRSSSILPSPLKSEEIKASYRRTGLYARIMGKLRDVCVTIVLRNRFLDSGARREKDDRPFKQCLIPWTQ</sequence>
<dbReference type="InterPro" id="IPR036249">
    <property type="entry name" value="Thioredoxin-like_sf"/>
</dbReference>
<gene>
    <name evidence="2" type="ORF">X943_000816</name>
</gene>